<evidence type="ECO:0000313" key="1">
    <source>
        <dbReference type="EMBL" id="MPM79960.1"/>
    </source>
</evidence>
<protein>
    <submittedName>
        <fullName evidence="1">Uncharacterized protein</fullName>
    </submittedName>
</protein>
<dbReference type="EMBL" id="VSSQ01029716">
    <property type="protein sequence ID" value="MPM79960.1"/>
    <property type="molecule type" value="Genomic_DNA"/>
</dbReference>
<reference evidence="1" key="1">
    <citation type="submission" date="2019-08" db="EMBL/GenBank/DDBJ databases">
        <authorList>
            <person name="Kucharzyk K."/>
            <person name="Murdoch R.W."/>
            <person name="Higgins S."/>
            <person name="Loffler F."/>
        </authorList>
    </citation>
    <scope>NUCLEOTIDE SEQUENCE</scope>
</reference>
<sequence>MADAEILPRHRIVEQPVAIGAEPLFQPSVEFRRHARRILQQRQNFDQIGEDRGIDGAFGTAADSAGDGLGVFHLRIHPGGGVEEKDFEQFRCFPGRFAVAVEMPQQRAGGCPIAEQVELGLIVILEIGVEFAVAPDVGQALGSRRVRPPVGAAAGEVARVAAGGGQTLVEGDADRRLRQQRRSLPAYFGHGPQRHRPRGKCVGRLRGRRRNAGGEQQRQRKFHHRHFAFQVAGSIMPAAAKSGGGHRILLSAVAP</sequence>
<organism evidence="1">
    <name type="scientific">bioreactor metagenome</name>
    <dbReference type="NCBI Taxonomy" id="1076179"/>
    <lineage>
        <taxon>unclassified sequences</taxon>
        <taxon>metagenomes</taxon>
        <taxon>ecological metagenomes</taxon>
    </lineage>
</organism>
<proteinExistence type="predicted"/>
<comment type="caution">
    <text evidence="1">The sequence shown here is derived from an EMBL/GenBank/DDBJ whole genome shotgun (WGS) entry which is preliminary data.</text>
</comment>
<accession>A0A645CS58</accession>
<dbReference type="AlphaFoldDB" id="A0A645CS58"/>
<gene>
    <name evidence="1" type="ORF">SDC9_127003</name>
</gene>
<name>A0A645CS58_9ZZZZ</name>